<evidence type="ECO:0000313" key="2">
    <source>
        <dbReference type="EMBL" id="TFK95218.1"/>
    </source>
</evidence>
<keyword evidence="3" id="KW-1185">Reference proteome</keyword>
<dbReference type="AlphaFoldDB" id="A0A5C3Q4U7"/>
<name>A0A5C3Q4U7_9AGAR</name>
<protein>
    <submittedName>
        <fullName evidence="2">Uncharacterized protein</fullName>
    </submittedName>
</protein>
<feature type="compositionally biased region" description="Low complexity" evidence="1">
    <location>
        <begin position="91"/>
        <end position="108"/>
    </location>
</feature>
<feature type="region of interest" description="Disordered" evidence="1">
    <location>
        <begin position="88"/>
        <end position="116"/>
    </location>
</feature>
<gene>
    <name evidence="2" type="ORF">BDV98DRAFT_644747</name>
</gene>
<dbReference type="EMBL" id="ML178901">
    <property type="protein sequence ID" value="TFK95218.1"/>
    <property type="molecule type" value="Genomic_DNA"/>
</dbReference>
<evidence type="ECO:0000256" key="1">
    <source>
        <dbReference type="SAM" id="MobiDB-lite"/>
    </source>
</evidence>
<accession>A0A5C3Q4U7</accession>
<sequence length="185" mass="19720">MSSCANLVHALNPDDNLHVSFDGPLRKAHNCKQQPCPHYFSGPPFMPYNLDKASFYLQIPADPPSDLFSGSDLVLVAAVAPELHSDPEQLSSNIASPSNSSSSSSIAPTITPVPTTADMGTQTSMQDVLNMIAGLGQTVQTLATSITAMQTQLVPKVCGARPLRTPIEAFSAEAHTDFPWCTIRP</sequence>
<proteinExistence type="predicted"/>
<organism evidence="2 3">
    <name type="scientific">Pterulicium gracile</name>
    <dbReference type="NCBI Taxonomy" id="1884261"/>
    <lineage>
        <taxon>Eukaryota</taxon>
        <taxon>Fungi</taxon>
        <taxon>Dikarya</taxon>
        <taxon>Basidiomycota</taxon>
        <taxon>Agaricomycotina</taxon>
        <taxon>Agaricomycetes</taxon>
        <taxon>Agaricomycetidae</taxon>
        <taxon>Agaricales</taxon>
        <taxon>Pleurotineae</taxon>
        <taxon>Pterulaceae</taxon>
        <taxon>Pterulicium</taxon>
    </lineage>
</organism>
<evidence type="ECO:0000313" key="3">
    <source>
        <dbReference type="Proteomes" id="UP000305067"/>
    </source>
</evidence>
<reference evidence="2 3" key="1">
    <citation type="journal article" date="2019" name="Nat. Ecol. Evol.">
        <title>Megaphylogeny resolves global patterns of mushroom evolution.</title>
        <authorList>
            <person name="Varga T."/>
            <person name="Krizsan K."/>
            <person name="Foldi C."/>
            <person name="Dima B."/>
            <person name="Sanchez-Garcia M."/>
            <person name="Sanchez-Ramirez S."/>
            <person name="Szollosi G.J."/>
            <person name="Szarkandi J.G."/>
            <person name="Papp V."/>
            <person name="Albert L."/>
            <person name="Andreopoulos W."/>
            <person name="Angelini C."/>
            <person name="Antonin V."/>
            <person name="Barry K.W."/>
            <person name="Bougher N.L."/>
            <person name="Buchanan P."/>
            <person name="Buyck B."/>
            <person name="Bense V."/>
            <person name="Catcheside P."/>
            <person name="Chovatia M."/>
            <person name="Cooper J."/>
            <person name="Damon W."/>
            <person name="Desjardin D."/>
            <person name="Finy P."/>
            <person name="Geml J."/>
            <person name="Haridas S."/>
            <person name="Hughes K."/>
            <person name="Justo A."/>
            <person name="Karasinski D."/>
            <person name="Kautmanova I."/>
            <person name="Kiss B."/>
            <person name="Kocsube S."/>
            <person name="Kotiranta H."/>
            <person name="LaButti K.M."/>
            <person name="Lechner B.E."/>
            <person name="Liimatainen K."/>
            <person name="Lipzen A."/>
            <person name="Lukacs Z."/>
            <person name="Mihaltcheva S."/>
            <person name="Morgado L.N."/>
            <person name="Niskanen T."/>
            <person name="Noordeloos M.E."/>
            <person name="Ohm R.A."/>
            <person name="Ortiz-Santana B."/>
            <person name="Ovrebo C."/>
            <person name="Racz N."/>
            <person name="Riley R."/>
            <person name="Savchenko A."/>
            <person name="Shiryaev A."/>
            <person name="Soop K."/>
            <person name="Spirin V."/>
            <person name="Szebenyi C."/>
            <person name="Tomsovsky M."/>
            <person name="Tulloss R.E."/>
            <person name="Uehling J."/>
            <person name="Grigoriev I.V."/>
            <person name="Vagvolgyi C."/>
            <person name="Papp T."/>
            <person name="Martin F.M."/>
            <person name="Miettinen O."/>
            <person name="Hibbett D.S."/>
            <person name="Nagy L.G."/>
        </authorList>
    </citation>
    <scope>NUCLEOTIDE SEQUENCE [LARGE SCALE GENOMIC DNA]</scope>
    <source>
        <strain evidence="2 3">CBS 309.79</strain>
    </source>
</reference>
<dbReference type="Proteomes" id="UP000305067">
    <property type="component" value="Unassembled WGS sequence"/>
</dbReference>